<dbReference type="CDD" id="cd07262">
    <property type="entry name" value="VOC_like"/>
    <property type="match status" value="1"/>
</dbReference>
<evidence type="ECO:0000259" key="1">
    <source>
        <dbReference type="PROSITE" id="PS51819"/>
    </source>
</evidence>
<dbReference type="PANTHER" id="PTHR35006">
    <property type="entry name" value="GLYOXALASE FAMILY PROTEIN (AFU_ORTHOLOGUE AFUA_5G14830)"/>
    <property type="match status" value="1"/>
</dbReference>
<keyword evidence="3" id="KW-1185">Reference proteome</keyword>
<dbReference type="SUPFAM" id="SSF54593">
    <property type="entry name" value="Glyoxalase/Bleomycin resistance protein/Dihydroxybiphenyl dioxygenase"/>
    <property type="match status" value="1"/>
</dbReference>
<accession>A0A6A6ZEY3</accession>
<proteinExistence type="predicted"/>
<reference evidence="2" key="1">
    <citation type="journal article" date="2020" name="Stud. Mycol.">
        <title>101 Dothideomycetes genomes: a test case for predicting lifestyles and emergence of pathogens.</title>
        <authorList>
            <person name="Haridas S."/>
            <person name="Albert R."/>
            <person name="Binder M."/>
            <person name="Bloem J."/>
            <person name="Labutti K."/>
            <person name="Salamov A."/>
            <person name="Andreopoulos B."/>
            <person name="Baker S."/>
            <person name="Barry K."/>
            <person name="Bills G."/>
            <person name="Bluhm B."/>
            <person name="Cannon C."/>
            <person name="Castanera R."/>
            <person name="Culley D."/>
            <person name="Daum C."/>
            <person name="Ezra D."/>
            <person name="Gonzalez J."/>
            <person name="Henrissat B."/>
            <person name="Kuo A."/>
            <person name="Liang C."/>
            <person name="Lipzen A."/>
            <person name="Lutzoni F."/>
            <person name="Magnuson J."/>
            <person name="Mondo S."/>
            <person name="Nolan M."/>
            <person name="Ohm R."/>
            <person name="Pangilinan J."/>
            <person name="Park H.-J."/>
            <person name="Ramirez L."/>
            <person name="Alfaro M."/>
            <person name="Sun H."/>
            <person name="Tritt A."/>
            <person name="Yoshinaga Y."/>
            <person name="Zwiers L.-H."/>
            <person name="Turgeon B."/>
            <person name="Goodwin S."/>
            <person name="Spatafora J."/>
            <person name="Crous P."/>
            <person name="Grigoriev I."/>
        </authorList>
    </citation>
    <scope>NUCLEOTIDE SEQUENCE</scope>
    <source>
        <strain evidence="2">CBS 113818</strain>
    </source>
</reference>
<dbReference type="InterPro" id="IPR037523">
    <property type="entry name" value="VOC_core"/>
</dbReference>
<gene>
    <name evidence="2" type="ORF">CC86DRAFT_413491</name>
</gene>
<evidence type="ECO:0000313" key="2">
    <source>
        <dbReference type="EMBL" id="KAF2818835.1"/>
    </source>
</evidence>
<dbReference type="AlphaFoldDB" id="A0A6A6ZEY3"/>
<dbReference type="Proteomes" id="UP000799424">
    <property type="component" value="Unassembled WGS sequence"/>
</dbReference>
<sequence length="128" mass="14009">MLDHIGISVPADRLEEVTNWYLAALAPLGYNKWKDFPGFAVGLGAEKYSVDFWIGAKAEGQVAATHVAFRCSDRLSVDRFHEEGVKAGGKCNGTPGLRHQYHAKYYAAFVYDPVGNNVEVVDHGAPRG</sequence>
<name>A0A6A6ZEY3_9PLEO</name>
<dbReference type="PROSITE" id="PS51819">
    <property type="entry name" value="VOC"/>
    <property type="match status" value="1"/>
</dbReference>
<evidence type="ECO:0000313" key="3">
    <source>
        <dbReference type="Proteomes" id="UP000799424"/>
    </source>
</evidence>
<dbReference type="InterPro" id="IPR029068">
    <property type="entry name" value="Glyas_Bleomycin-R_OHBP_Dase"/>
</dbReference>
<dbReference type="OrthoDB" id="10249419at2759"/>
<dbReference type="EMBL" id="MU006248">
    <property type="protein sequence ID" value="KAF2818835.1"/>
    <property type="molecule type" value="Genomic_DNA"/>
</dbReference>
<protein>
    <submittedName>
        <fullName evidence="2">Glyoxalase family protein</fullName>
    </submittedName>
</protein>
<dbReference type="Gene3D" id="3.10.180.10">
    <property type="entry name" value="2,3-Dihydroxybiphenyl 1,2-Dioxygenase, domain 1"/>
    <property type="match status" value="1"/>
</dbReference>
<feature type="domain" description="VOC" evidence="1">
    <location>
        <begin position="1"/>
        <end position="123"/>
    </location>
</feature>
<dbReference type="PANTHER" id="PTHR35006:SF2">
    <property type="entry name" value="GLYOXALASE FAMILY PROTEIN (AFU_ORTHOLOGUE AFUA_5G14830)"/>
    <property type="match status" value="1"/>
</dbReference>
<organism evidence="2 3">
    <name type="scientific">Ophiobolus disseminans</name>
    <dbReference type="NCBI Taxonomy" id="1469910"/>
    <lineage>
        <taxon>Eukaryota</taxon>
        <taxon>Fungi</taxon>
        <taxon>Dikarya</taxon>
        <taxon>Ascomycota</taxon>
        <taxon>Pezizomycotina</taxon>
        <taxon>Dothideomycetes</taxon>
        <taxon>Pleosporomycetidae</taxon>
        <taxon>Pleosporales</taxon>
        <taxon>Pleosporineae</taxon>
        <taxon>Phaeosphaeriaceae</taxon>
        <taxon>Ophiobolus</taxon>
    </lineage>
</organism>